<gene>
    <name evidence="1" type="ORF">SLS59_007812</name>
</gene>
<dbReference type="EMBL" id="JAKIXB020000028">
    <property type="protein sequence ID" value="KAL1596780.1"/>
    <property type="molecule type" value="Genomic_DNA"/>
</dbReference>
<dbReference type="Proteomes" id="UP001521222">
    <property type="component" value="Unassembled WGS sequence"/>
</dbReference>
<name>A0ABR3QX95_9PLEO</name>
<accession>A0ABR3QX95</accession>
<evidence type="ECO:0000313" key="1">
    <source>
        <dbReference type="EMBL" id="KAL1596780.1"/>
    </source>
</evidence>
<comment type="caution">
    <text evidence="1">The sequence shown here is derived from an EMBL/GenBank/DDBJ whole genome shotgun (WGS) entry which is preliminary data.</text>
</comment>
<proteinExistence type="predicted"/>
<reference evidence="1 2" key="1">
    <citation type="submission" date="2024-02" db="EMBL/GenBank/DDBJ databases">
        <title>De novo assembly and annotation of 12 fungi associated with fruit tree decline syndrome in Ontario, Canada.</title>
        <authorList>
            <person name="Sulman M."/>
            <person name="Ellouze W."/>
            <person name="Ilyukhin E."/>
        </authorList>
    </citation>
    <scope>NUCLEOTIDE SEQUENCE [LARGE SCALE GENOMIC DNA]</scope>
    <source>
        <strain evidence="1 2">M97-236</strain>
    </source>
</reference>
<evidence type="ECO:0000313" key="2">
    <source>
        <dbReference type="Proteomes" id="UP001521222"/>
    </source>
</evidence>
<keyword evidence="2" id="KW-1185">Reference proteome</keyword>
<protein>
    <submittedName>
        <fullName evidence="1">Uncharacterized protein</fullName>
    </submittedName>
</protein>
<organism evidence="1 2">
    <name type="scientific">Nothophoma quercina</name>
    <dbReference type="NCBI Taxonomy" id="749835"/>
    <lineage>
        <taxon>Eukaryota</taxon>
        <taxon>Fungi</taxon>
        <taxon>Dikarya</taxon>
        <taxon>Ascomycota</taxon>
        <taxon>Pezizomycotina</taxon>
        <taxon>Dothideomycetes</taxon>
        <taxon>Pleosporomycetidae</taxon>
        <taxon>Pleosporales</taxon>
        <taxon>Pleosporineae</taxon>
        <taxon>Didymellaceae</taxon>
        <taxon>Nothophoma</taxon>
    </lineage>
</organism>
<sequence>MVCRDEYITESNSVGEDLFVYGTRLERIAAIWQDRCAVKYNKWVDQYNQRIAELEAQEEADEAFVQNYTTWWAQVMEVRFELNALVKKFEDYEDVTPADWDAITTGKERKVFALIAPDFPKWKWPPCVPYLNMIGLMLWEEEQRQRYVSSIKRYHAVMQELKVRSQMSMEPNRVAGDMPPGTGLQVPAILKQVCHWRETQRAEASGTGLTPLQNGPASSEKWNAVLENMDRSADNEAKDHVLELVHTVDRLHFVDEQSDGLNDDVVDAIFAQDVGNEDELFLPYDY</sequence>